<dbReference type="AlphaFoldDB" id="A0A8J6GCQ5"/>
<dbReference type="PRINTS" id="PR00619">
    <property type="entry name" value="GATAZNFINGER"/>
</dbReference>
<dbReference type="GO" id="GO:0000981">
    <property type="term" value="F:DNA-binding transcription factor activity, RNA polymerase II-specific"/>
    <property type="evidence" value="ECO:0007669"/>
    <property type="project" value="TreeGrafter"/>
</dbReference>
<gene>
    <name evidence="14" type="ORF">LTLLF_153175</name>
</gene>
<comment type="caution">
    <text evidence="14">The sequence shown here is derived from an EMBL/GenBank/DDBJ whole genome shotgun (WGS) entry which is preliminary data.</text>
</comment>
<keyword evidence="7" id="KW-0238">DNA-binding</keyword>
<dbReference type="GO" id="GO:0048513">
    <property type="term" value="P:animal organ development"/>
    <property type="evidence" value="ECO:0007669"/>
    <property type="project" value="UniProtKB-ARBA"/>
</dbReference>
<keyword evidence="8" id="KW-0010">Activator</keyword>
<reference evidence="14" key="1">
    <citation type="submission" date="2020-03" db="EMBL/GenBank/DDBJ databases">
        <title>Studies in the Genomics of Life Span.</title>
        <authorList>
            <person name="Glass D."/>
        </authorList>
    </citation>
    <scope>NUCLEOTIDE SEQUENCE</scope>
    <source>
        <strain evidence="14">LTLLF</strain>
        <tissue evidence="14">Muscle</tissue>
    </source>
</reference>
<organism evidence="14 15">
    <name type="scientific">Microtus ochrogaster</name>
    <name type="common">Prairie vole</name>
    <dbReference type="NCBI Taxonomy" id="79684"/>
    <lineage>
        <taxon>Eukaryota</taxon>
        <taxon>Metazoa</taxon>
        <taxon>Chordata</taxon>
        <taxon>Craniata</taxon>
        <taxon>Vertebrata</taxon>
        <taxon>Euteleostomi</taxon>
        <taxon>Mammalia</taxon>
        <taxon>Eutheria</taxon>
        <taxon>Euarchontoglires</taxon>
        <taxon>Glires</taxon>
        <taxon>Rodentia</taxon>
        <taxon>Myomorpha</taxon>
        <taxon>Muroidea</taxon>
        <taxon>Cricetidae</taxon>
        <taxon>Arvicolinae</taxon>
        <taxon>Microtus</taxon>
    </lineage>
</organism>
<protein>
    <submittedName>
        <fullName evidence="14">Erythroid transcription factor</fullName>
    </submittedName>
</protein>
<keyword evidence="6" id="KW-0805">Transcription regulation</keyword>
<dbReference type="GO" id="GO:0000978">
    <property type="term" value="F:RNA polymerase II cis-regulatory region sequence-specific DNA binding"/>
    <property type="evidence" value="ECO:0007669"/>
    <property type="project" value="TreeGrafter"/>
</dbReference>
<keyword evidence="4 11" id="KW-0863">Zinc-finger</keyword>
<dbReference type="GO" id="GO:0045165">
    <property type="term" value="P:cell fate commitment"/>
    <property type="evidence" value="ECO:0007669"/>
    <property type="project" value="TreeGrafter"/>
</dbReference>
<keyword evidence="3" id="KW-0677">Repeat</keyword>
<dbReference type="InterPro" id="IPR000679">
    <property type="entry name" value="Znf_GATA"/>
</dbReference>
<evidence type="ECO:0000256" key="6">
    <source>
        <dbReference type="ARBA" id="ARBA00023015"/>
    </source>
</evidence>
<name>A0A8J6GCQ5_MICOH</name>
<dbReference type="CDD" id="cd00202">
    <property type="entry name" value="ZnF_GATA"/>
    <property type="match status" value="1"/>
</dbReference>
<evidence type="ECO:0000256" key="11">
    <source>
        <dbReference type="PROSITE-ProRule" id="PRU00094"/>
    </source>
</evidence>
<keyword evidence="2" id="KW-0479">Metal-binding</keyword>
<keyword evidence="9" id="KW-0804">Transcription</keyword>
<dbReference type="GO" id="GO:0005634">
    <property type="term" value="C:nucleus"/>
    <property type="evidence" value="ECO:0007669"/>
    <property type="project" value="UniProtKB-SubCell"/>
</dbReference>
<dbReference type="PANTHER" id="PTHR10071:SF190">
    <property type="entry name" value="ERYTHROID TRANSCRIPTION FACTOR"/>
    <property type="match status" value="1"/>
</dbReference>
<evidence type="ECO:0000256" key="7">
    <source>
        <dbReference type="ARBA" id="ARBA00023125"/>
    </source>
</evidence>
<dbReference type="SUPFAM" id="SSF57716">
    <property type="entry name" value="Glucocorticoid receptor-like (DNA-binding domain)"/>
    <property type="match status" value="2"/>
</dbReference>
<keyword evidence="5" id="KW-0862">Zinc</keyword>
<evidence type="ECO:0000259" key="13">
    <source>
        <dbReference type="PROSITE" id="PS50114"/>
    </source>
</evidence>
<dbReference type="PROSITE" id="PS50114">
    <property type="entry name" value="GATA_ZN_FINGER_2"/>
    <property type="match status" value="2"/>
</dbReference>
<dbReference type="GO" id="GO:0008270">
    <property type="term" value="F:zinc ion binding"/>
    <property type="evidence" value="ECO:0007669"/>
    <property type="project" value="UniProtKB-KW"/>
</dbReference>
<evidence type="ECO:0000256" key="2">
    <source>
        <dbReference type="ARBA" id="ARBA00022723"/>
    </source>
</evidence>
<dbReference type="InterPro" id="IPR013088">
    <property type="entry name" value="Znf_NHR/GATA"/>
</dbReference>
<feature type="region of interest" description="Disordered" evidence="12">
    <location>
        <begin position="357"/>
        <end position="386"/>
    </location>
</feature>
<dbReference type="GO" id="GO:0045944">
    <property type="term" value="P:positive regulation of transcription by RNA polymerase II"/>
    <property type="evidence" value="ECO:0007669"/>
    <property type="project" value="TreeGrafter"/>
</dbReference>
<proteinExistence type="predicted"/>
<dbReference type="SMART" id="SM00401">
    <property type="entry name" value="ZnF_GATA"/>
    <property type="match status" value="2"/>
</dbReference>
<dbReference type="Pfam" id="PF00320">
    <property type="entry name" value="GATA"/>
    <property type="match status" value="2"/>
</dbReference>
<feature type="domain" description="GATA-type" evidence="13">
    <location>
        <begin position="251"/>
        <end position="293"/>
    </location>
</feature>
<accession>A0A8J6GCQ5</accession>
<dbReference type="PROSITE" id="PS00344">
    <property type="entry name" value="GATA_ZN_FINGER_1"/>
    <property type="match status" value="2"/>
</dbReference>
<evidence type="ECO:0000256" key="9">
    <source>
        <dbReference type="ARBA" id="ARBA00023163"/>
    </source>
</evidence>
<sequence>MDFPGLGALGASEPLPQFVDSALVSPPDSGGFFSSGPESLDAAASSTSPSASTAAATALAYYRDTEAYRHSPVFQVYPLLNCMEGIPGGSPYASWAYSKTGLYPASTVCPSHEDGPPQALEDPEGKSSTTFLETLKTERLSPDLLTLGTALPASLPVNSSAYAGPDFPGPFFSPTGSPLGSAAYSSPKFHGSLPLAPCEARECVNCGATATPLWRRDRTGHYLCNACGLYHKMNGQNRPLIRPKKRLIVSKRAGTQCTNCQTTTTTLWRRNASGDPVCNACGLYYKLHQEDIPSSGPHGHMFLYTGGPEYIALVIELIPYSSNSGVERMSLAQRYTHKGLELATLWSPFLQVNRPLTMRKDGIQTRNRKASGKGKKKRGSSLGGAGAAEGPAGGFMVVAGGSSGGNCGEVASGLTLGTTGTAHLYQGLGPVVLSGPVSHLMPFSGPLLGSPAASFSTGPVPPTTSTTVVAPLSS</sequence>
<feature type="domain" description="GATA-type" evidence="13">
    <location>
        <begin position="197"/>
        <end position="252"/>
    </location>
</feature>
<dbReference type="FunFam" id="3.30.50.10:FF:000001">
    <property type="entry name" value="GATA transcription factor (GATAd)"/>
    <property type="match status" value="1"/>
</dbReference>
<evidence type="ECO:0000256" key="1">
    <source>
        <dbReference type="ARBA" id="ARBA00004123"/>
    </source>
</evidence>
<comment type="subcellular location">
    <subcellularLocation>
        <location evidence="1">Nucleus</location>
    </subcellularLocation>
</comment>
<evidence type="ECO:0000256" key="4">
    <source>
        <dbReference type="ARBA" id="ARBA00022771"/>
    </source>
</evidence>
<evidence type="ECO:0000256" key="5">
    <source>
        <dbReference type="ARBA" id="ARBA00022833"/>
    </source>
</evidence>
<keyword evidence="10" id="KW-0539">Nucleus</keyword>
<dbReference type="Proteomes" id="UP000710432">
    <property type="component" value="Unassembled WGS sequence"/>
</dbReference>
<evidence type="ECO:0000256" key="10">
    <source>
        <dbReference type="ARBA" id="ARBA00023242"/>
    </source>
</evidence>
<dbReference type="PANTHER" id="PTHR10071">
    <property type="entry name" value="TRANSCRIPTION FACTOR GATA FAMILY MEMBER"/>
    <property type="match status" value="1"/>
</dbReference>
<evidence type="ECO:0000313" key="14">
    <source>
        <dbReference type="EMBL" id="KAH0510791.1"/>
    </source>
</evidence>
<evidence type="ECO:0000313" key="15">
    <source>
        <dbReference type="Proteomes" id="UP000710432"/>
    </source>
</evidence>
<dbReference type="Gene3D" id="3.30.50.10">
    <property type="entry name" value="Erythroid Transcription Factor GATA-1, subunit A"/>
    <property type="match status" value="2"/>
</dbReference>
<dbReference type="InterPro" id="IPR039355">
    <property type="entry name" value="Transcription_factor_GATA"/>
</dbReference>
<dbReference type="GO" id="GO:0000122">
    <property type="term" value="P:negative regulation of transcription by RNA polymerase II"/>
    <property type="evidence" value="ECO:0007669"/>
    <property type="project" value="TreeGrafter"/>
</dbReference>
<evidence type="ECO:0000256" key="3">
    <source>
        <dbReference type="ARBA" id="ARBA00022737"/>
    </source>
</evidence>
<feature type="region of interest" description="Disordered" evidence="12">
    <location>
        <begin position="108"/>
        <end position="127"/>
    </location>
</feature>
<feature type="compositionally biased region" description="Basic residues" evidence="12">
    <location>
        <begin position="366"/>
        <end position="379"/>
    </location>
</feature>
<evidence type="ECO:0000256" key="8">
    <source>
        <dbReference type="ARBA" id="ARBA00023159"/>
    </source>
</evidence>
<dbReference type="EMBL" id="JAATJU010022392">
    <property type="protein sequence ID" value="KAH0510791.1"/>
    <property type="molecule type" value="Genomic_DNA"/>
</dbReference>
<evidence type="ECO:0000256" key="12">
    <source>
        <dbReference type="SAM" id="MobiDB-lite"/>
    </source>
</evidence>